<dbReference type="KEGG" id="lcf:108890834"/>
<feature type="transmembrane region" description="Helical" evidence="4">
    <location>
        <begin position="322"/>
        <end position="345"/>
    </location>
</feature>
<dbReference type="Pfam" id="PF04548">
    <property type="entry name" value="AIG1"/>
    <property type="match status" value="1"/>
</dbReference>
<dbReference type="InterPro" id="IPR027417">
    <property type="entry name" value="P-loop_NTPase"/>
</dbReference>
<evidence type="ECO:0000256" key="1">
    <source>
        <dbReference type="ARBA" id="ARBA00008535"/>
    </source>
</evidence>
<name>A0AAJ8BEN5_LATCA</name>
<dbReference type="PROSITE" id="PS51720">
    <property type="entry name" value="G_AIG1"/>
    <property type="match status" value="1"/>
</dbReference>
<dbReference type="Proteomes" id="UP000694890">
    <property type="component" value="Linkage group LG14"/>
</dbReference>
<dbReference type="SUPFAM" id="SSF52540">
    <property type="entry name" value="P-loop containing nucleoside triphosphate hydrolases"/>
    <property type="match status" value="1"/>
</dbReference>
<dbReference type="FunFam" id="3.40.50.300:FF:000366">
    <property type="entry name" value="GTPase, IMAP family member 2"/>
    <property type="match status" value="1"/>
</dbReference>
<evidence type="ECO:0000256" key="2">
    <source>
        <dbReference type="ARBA" id="ARBA00022741"/>
    </source>
</evidence>
<feature type="domain" description="AIG1-type G" evidence="5">
    <location>
        <begin position="78"/>
        <end position="288"/>
    </location>
</feature>
<proteinExistence type="inferred from homology"/>
<keyword evidence="4" id="KW-0472">Membrane</keyword>
<evidence type="ECO:0000256" key="3">
    <source>
        <dbReference type="ARBA" id="ARBA00023134"/>
    </source>
</evidence>
<sequence length="432" mass="46747">MQEACDRLLRGTGNSTASGIPTGDLGLLNDAADQDTAKEVTAGASGDDVYVEVAQGTTETQQVFEGFTKDIHQPDQVLTSKRIVLLGKTGCGKSNLANTIFKEAELFNTNDSPNSGTFKCQAETRTVSGRSITLIDTPGVFDSERSEEDINSEVMGCITECAPGPHAFFIVLKVDRFTEHEQAVITKILQYFSEDALKYAVIVFTHGEQLTEGKTIQDFVSQNKNLSDLVKKCGSRCHVFDNKYWKNKQQNNYRSNQFQVEELLNTVDKMVMENSGGYYTNEMLQEVEEEIKKEEEQIKQSSGNMPQEVIRQQAKANVSDRFLIQMTGFATGALLGAFLGVPAMIRSTYTTMRTSTELIRLLKYIPAVGMTAAAVVGGGEVAIIAAGALAGVAPAARAGGTVGQDAAKAADTAWGAAKMAAKAVINNTRRTT</sequence>
<evidence type="ECO:0000313" key="6">
    <source>
        <dbReference type="Proteomes" id="UP000694890"/>
    </source>
</evidence>
<dbReference type="InterPro" id="IPR006703">
    <property type="entry name" value="G_AIG1"/>
</dbReference>
<keyword evidence="4" id="KW-0812">Transmembrane</keyword>
<dbReference type="AlphaFoldDB" id="A0AAJ8BEN5"/>
<dbReference type="InterPro" id="IPR045058">
    <property type="entry name" value="GIMA/IAN/Toc"/>
</dbReference>
<comment type="similarity">
    <text evidence="1">Belongs to the TRAFAC class TrmE-Era-EngA-EngB-Septin-like GTPase superfamily. AIG1/Toc34/Toc159-like paraseptin GTPase family. IAN subfamily.</text>
</comment>
<dbReference type="GeneID" id="108890834"/>
<dbReference type="Gene3D" id="3.40.50.300">
    <property type="entry name" value="P-loop containing nucleotide triphosphate hydrolases"/>
    <property type="match status" value="1"/>
</dbReference>
<accession>A0AAJ8BEN5</accession>
<reference evidence="7" key="1">
    <citation type="submission" date="2025-08" db="UniProtKB">
        <authorList>
            <consortium name="RefSeq"/>
        </authorList>
    </citation>
    <scope>IDENTIFICATION</scope>
    <source>
        <tissue evidence="7">Brain</tissue>
    </source>
</reference>
<dbReference type="RefSeq" id="XP_050931471.1">
    <property type="nucleotide sequence ID" value="XM_051075514.1"/>
</dbReference>
<protein>
    <submittedName>
        <fullName evidence="7">LOW QUALITY PROTEIN: GTPase IMAP family member 7-like</fullName>
    </submittedName>
</protein>
<evidence type="ECO:0000313" key="7">
    <source>
        <dbReference type="RefSeq" id="XP_050931471.1"/>
    </source>
</evidence>
<dbReference type="CDD" id="cd01852">
    <property type="entry name" value="AIG1"/>
    <property type="match status" value="1"/>
</dbReference>
<gene>
    <name evidence="7" type="primary">LOC108890834</name>
</gene>
<evidence type="ECO:0000256" key="4">
    <source>
        <dbReference type="SAM" id="Phobius"/>
    </source>
</evidence>
<keyword evidence="4" id="KW-1133">Transmembrane helix</keyword>
<dbReference type="PANTHER" id="PTHR10903:SF62">
    <property type="entry name" value="GTPASE IMAP FAMILY MEMBER 4-LIKE-RELATED"/>
    <property type="match status" value="1"/>
</dbReference>
<organism evidence="6 7">
    <name type="scientific">Lates calcarifer</name>
    <name type="common">Barramundi</name>
    <name type="synonym">Holocentrus calcarifer</name>
    <dbReference type="NCBI Taxonomy" id="8187"/>
    <lineage>
        <taxon>Eukaryota</taxon>
        <taxon>Metazoa</taxon>
        <taxon>Chordata</taxon>
        <taxon>Craniata</taxon>
        <taxon>Vertebrata</taxon>
        <taxon>Euteleostomi</taxon>
        <taxon>Actinopterygii</taxon>
        <taxon>Neopterygii</taxon>
        <taxon>Teleostei</taxon>
        <taxon>Neoteleostei</taxon>
        <taxon>Acanthomorphata</taxon>
        <taxon>Carangaria</taxon>
        <taxon>Carangaria incertae sedis</taxon>
        <taxon>Centropomidae</taxon>
        <taxon>Lates</taxon>
    </lineage>
</organism>
<evidence type="ECO:0000259" key="5">
    <source>
        <dbReference type="PROSITE" id="PS51720"/>
    </source>
</evidence>
<keyword evidence="2" id="KW-0547">Nucleotide-binding</keyword>
<dbReference type="GO" id="GO:0005525">
    <property type="term" value="F:GTP binding"/>
    <property type="evidence" value="ECO:0007669"/>
    <property type="project" value="UniProtKB-KW"/>
</dbReference>
<dbReference type="PANTHER" id="PTHR10903">
    <property type="entry name" value="GTPASE, IMAP FAMILY MEMBER-RELATED"/>
    <property type="match status" value="1"/>
</dbReference>
<keyword evidence="3" id="KW-0342">GTP-binding</keyword>